<evidence type="ECO:0000313" key="3">
    <source>
        <dbReference type="Proteomes" id="UP000789396"/>
    </source>
</evidence>
<keyword evidence="3" id="KW-1185">Reference proteome</keyword>
<keyword evidence="1" id="KW-0472">Membrane</keyword>
<reference evidence="2" key="1">
    <citation type="submission" date="2021-06" db="EMBL/GenBank/DDBJ databases">
        <authorList>
            <person name="Kallberg Y."/>
            <person name="Tangrot J."/>
            <person name="Rosling A."/>
        </authorList>
    </citation>
    <scope>NUCLEOTIDE SEQUENCE</scope>
    <source>
        <strain evidence="2">IN212</strain>
    </source>
</reference>
<organism evidence="2 3">
    <name type="scientific">Racocetra fulgida</name>
    <dbReference type="NCBI Taxonomy" id="60492"/>
    <lineage>
        <taxon>Eukaryota</taxon>
        <taxon>Fungi</taxon>
        <taxon>Fungi incertae sedis</taxon>
        <taxon>Mucoromycota</taxon>
        <taxon>Glomeromycotina</taxon>
        <taxon>Glomeromycetes</taxon>
        <taxon>Diversisporales</taxon>
        <taxon>Gigasporaceae</taxon>
        <taxon>Racocetra</taxon>
    </lineage>
</organism>
<accession>A0A9N9HSC1</accession>
<keyword evidence="1" id="KW-0812">Transmembrane</keyword>
<protein>
    <submittedName>
        <fullName evidence="2">12135_t:CDS:1</fullName>
    </submittedName>
</protein>
<dbReference type="Proteomes" id="UP000789396">
    <property type="component" value="Unassembled WGS sequence"/>
</dbReference>
<proteinExistence type="predicted"/>
<dbReference type="EMBL" id="CAJVPZ010020862">
    <property type="protein sequence ID" value="CAG8703115.1"/>
    <property type="molecule type" value="Genomic_DNA"/>
</dbReference>
<keyword evidence="1" id="KW-1133">Transmembrane helix</keyword>
<evidence type="ECO:0000256" key="1">
    <source>
        <dbReference type="SAM" id="Phobius"/>
    </source>
</evidence>
<gene>
    <name evidence="2" type="ORF">RFULGI_LOCUS10492</name>
</gene>
<sequence>SKSITIDTGVISPIPYNDQPIATIQPHLPPTPNDTIHDINLPPHSTAIIGTILAVIVAALVVLFIVKKTTFSKMKVDVLKKNQLNIPNNNEFKE</sequence>
<evidence type="ECO:0000313" key="2">
    <source>
        <dbReference type="EMBL" id="CAG8703115.1"/>
    </source>
</evidence>
<feature type="transmembrane region" description="Helical" evidence="1">
    <location>
        <begin position="47"/>
        <end position="66"/>
    </location>
</feature>
<dbReference type="AlphaFoldDB" id="A0A9N9HSC1"/>
<feature type="non-terminal residue" evidence="2">
    <location>
        <position position="1"/>
    </location>
</feature>
<name>A0A9N9HSC1_9GLOM</name>
<comment type="caution">
    <text evidence="2">The sequence shown here is derived from an EMBL/GenBank/DDBJ whole genome shotgun (WGS) entry which is preliminary data.</text>
</comment>